<dbReference type="RefSeq" id="WP_135370767.1">
    <property type="nucleotide sequence ID" value="NZ_AP018358.1"/>
</dbReference>
<feature type="chain" id="PRO_5044570577" description="Lipoprotein" evidence="1">
    <location>
        <begin position="19"/>
        <end position="216"/>
    </location>
</feature>
<reference evidence="4 6" key="4">
    <citation type="submission" date="2021-03" db="EMBL/GenBank/DDBJ databases">
        <title>Clinical course, treatment and visual outcome of an outbreak of Burkholderia contaminans endophthalmitis following cataract surgery.</title>
        <authorList>
            <person name="Lind C."/>
            <person name="Olsen K."/>
            <person name="Angelsen N.K."/>
            <person name="Krefting E.A."/>
            <person name="Fossen K."/>
            <person name="Gravningen K."/>
            <person name="Depoorter E."/>
            <person name="Vandamme P."/>
            <person name="Bertelsen G."/>
        </authorList>
    </citation>
    <scope>NUCLEOTIDE SEQUENCE [LARGE SCALE GENOMIC DNA]</scope>
    <source>
        <strain evidence="4 6">51242556</strain>
    </source>
</reference>
<name>A0A250LD47_9BURK</name>
<dbReference type="EMBL" id="AP018358">
    <property type="protein sequence ID" value="BBA41779.1"/>
    <property type="molecule type" value="Genomic_DNA"/>
</dbReference>
<evidence type="ECO:0000313" key="4">
    <source>
        <dbReference type="EMBL" id="MBO1830829.1"/>
    </source>
</evidence>
<dbReference type="Proteomes" id="UP000611459">
    <property type="component" value="Unassembled WGS sequence"/>
</dbReference>
<dbReference type="OrthoDB" id="9135442at2"/>
<dbReference type="AlphaFoldDB" id="A0A250LD47"/>
<proteinExistence type="predicted"/>
<dbReference type="EMBL" id="JAGEMX010000004">
    <property type="protein sequence ID" value="MBO1830829.1"/>
    <property type="molecule type" value="Genomic_DNA"/>
</dbReference>
<keyword evidence="6" id="KW-1185">Reference proteome</keyword>
<dbReference type="Proteomes" id="UP001220209">
    <property type="component" value="Chromosome 1"/>
</dbReference>
<reference evidence="5 7" key="5">
    <citation type="submission" date="2021-12" db="EMBL/GenBank/DDBJ databases">
        <title>Genomic and phenotypic characterization of three Burkholderia contaminans isolates recovered from different sources.</title>
        <authorList>
            <person name="Lopez De Volder A."/>
            <person name="Fan Y."/>
            <person name="Nunvar J."/>
            <person name="Herrera T."/>
            <person name="Timp W."/>
            <person name="Degrossi J."/>
        </authorList>
    </citation>
    <scope>NUCLEOTIDE SEQUENCE [LARGE SCALE GENOMIC DNA]</scope>
    <source>
        <strain evidence="5 7">LMG 23361</strain>
    </source>
</reference>
<dbReference type="Proteomes" id="UP000664048">
    <property type="component" value="Unassembled WGS sequence"/>
</dbReference>
<keyword evidence="1" id="KW-0732">Signal</keyword>
<evidence type="ECO:0000313" key="2">
    <source>
        <dbReference type="EMBL" id="BBA41779.1"/>
    </source>
</evidence>
<dbReference type="EMBL" id="CP090640">
    <property type="protein sequence ID" value="WFN16357.1"/>
    <property type="molecule type" value="Genomic_DNA"/>
</dbReference>
<dbReference type="EMBL" id="JAENIB010000014">
    <property type="protein sequence ID" value="MBK1933495.1"/>
    <property type="molecule type" value="Genomic_DNA"/>
</dbReference>
<evidence type="ECO:0000256" key="1">
    <source>
        <dbReference type="SAM" id="SignalP"/>
    </source>
</evidence>
<protein>
    <recommendedName>
        <fullName evidence="8">Lipoprotein</fullName>
    </recommendedName>
</protein>
<reference evidence="2" key="1">
    <citation type="journal article" date="2016" name="Biosci. Biotechnol. Biochem.">
        <title>Bioconversion of AHX to AOH by resting cells of Burkholderia contaminans CH-1.</title>
        <authorList>
            <person name="Choi J.H."/>
            <person name="Kikuchi A."/>
            <person name="Pumkaeo P."/>
            <person name="Hirai H."/>
            <person name="Tokuyama S."/>
            <person name="Kawagishi H."/>
        </authorList>
    </citation>
    <scope>NUCLEOTIDE SEQUENCE</scope>
    <source>
        <strain evidence="2">CH-1</strain>
    </source>
</reference>
<evidence type="ECO:0008006" key="8">
    <source>
        <dbReference type="Google" id="ProtNLM"/>
    </source>
</evidence>
<accession>A0A250LD47</accession>
<feature type="signal peptide" evidence="1">
    <location>
        <begin position="1"/>
        <end position="18"/>
    </location>
</feature>
<evidence type="ECO:0000313" key="5">
    <source>
        <dbReference type="EMBL" id="WFN16357.1"/>
    </source>
</evidence>
<dbReference type="PROSITE" id="PS51257">
    <property type="entry name" value="PROKAR_LIPOPROTEIN"/>
    <property type="match status" value="1"/>
</dbReference>
<gene>
    <name evidence="2" type="ORF">BCCH1_42470</name>
    <name evidence="4" type="ORF">J4M89_15760</name>
    <name evidence="3" type="ORF">JIN94_26770</name>
    <name evidence="5" type="ORF">LXE91_11595</name>
</gene>
<evidence type="ECO:0000313" key="6">
    <source>
        <dbReference type="Proteomes" id="UP000664048"/>
    </source>
</evidence>
<reference evidence="3" key="3">
    <citation type="submission" date="2021-01" db="EMBL/GenBank/DDBJ databases">
        <title>Outbreak of Burkholderia contaminns endophthalmitis traced to a clinical ventilation system.</title>
        <authorList>
            <person name="Lipuma J."/>
            <person name="Spilker T."/>
            <person name="Kratholm J."/>
        </authorList>
    </citation>
    <scope>NUCLEOTIDE SEQUENCE</scope>
    <source>
        <strain evidence="3">HI4954</strain>
    </source>
</reference>
<evidence type="ECO:0000313" key="3">
    <source>
        <dbReference type="EMBL" id="MBK1933495.1"/>
    </source>
</evidence>
<organism evidence="2">
    <name type="scientific">Burkholderia contaminans</name>
    <dbReference type="NCBI Taxonomy" id="488447"/>
    <lineage>
        <taxon>Bacteria</taxon>
        <taxon>Pseudomonadati</taxon>
        <taxon>Pseudomonadota</taxon>
        <taxon>Betaproteobacteria</taxon>
        <taxon>Burkholderiales</taxon>
        <taxon>Burkholderiaceae</taxon>
        <taxon>Burkholderia</taxon>
        <taxon>Burkholderia cepacia complex</taxon>
    </lineage>
</organism>
<sequence length="216" mass="22924">MKALILVCSAAIVLTACSESDQSPTVSPVSSPNAPAVSAVSVQPQSADVWVDFEPETFRKQYDELAMAGGDDTIRRMSKTKDGIEVTLNDERFQRGIAELKKLDLANGHFESQIGIHLYVNSANKITRIGVVGDRSDPVNLMHFVGAVGMVNNILNPGSDKKANMDFLASLGLLRGDADASIGQPVSAFNHGGAFACISMPSEQTTSVACVVTPRS</sequence>
<dbReference type="GeneID" id="93192398"/>
<evidence type="ECO:0000313" key="7">
    <source>
        <dbReference type="Proteomes" id="UP001220209"/>
    </source>
</evidence>
<reference evidence="2" key="2">
    <citation type="journal article" date="2017" name="Genome Announc.">
        <title>High-Quality Draft Genome Sequence of Burkholderia contaminans CH-1, a Gram-Negative Bacterium That Metabolizes 2-Azahypoxanthine, a Plant Growth-Regulating Compound.</title>
        <authorList>
            <person name="Choi J.-H."/>
            <person name="Sugiura H."/>
            <person name="Moriuchi R."/>
            <person name="Kawagishi H."/>
            <person name="Dohra H."/>
        </authorList>
    </citation>
    <scope>NUCLEOTIDE SEQUENCE</scope>
    <source>
        <strain evidence="2">CH-1</strain>
    </source>
</reference>